<evidence type="ECO:0000313" key="2">
    <source>
        <dbReference type="EMBL" id="KAK1729965.1"/>
    </source>
</evidence>
<protein>
    <recommendedName>
        <fullName evidence="4">Secreted protein</fullName>
    </recommendedName>
</protein>
<keyword evidence="3" id="KW-1185">Reference proteome</keyword>
<organism evidence="2 3">
    <name type="scientific">Glomerella acutata</name>
    <name type="common">Colletotrichum acutatum</name>
    <dbReference type="NCBI Taxonomy" id="27357"/>
    <lineage>
        <taxon>Eukaryota</taxon>
        <taxon>Fungi</taxon>
        <taxon>Dikarya</taxon>
        <taxon>Ascomycota</taxon>
        <taxon>Pezizomycotina</taxon>
        <taxon>Sordariomycetes</taxon>
        <taxon>Hypocreomycetidae</taxon>
        <taxon>Glomerellales</taxon>
        <taxon>Glomerellaceae</taxon>
        <taxon>Colletotrichum</taxon>
        <taxon>Colletotrichum acutatum species complex</taxon>
    </lineage>
</organism>
<evidence type="ECO:0008006" key="4">
    <source>
        <dbReference type="Google" id="ProtNLM"/>
    </source>
</evidence>
<reference evidence="2" key="1">
    <citation type="submission" date="2021-12" db="EMBL/GenBank/DDBJ databases">
        <title>Comparative genomics, transcriptomics and evolutionary studies reveal genomic signatures of adaptation to plant cell wall in hemibiotrophic fungi.</title>
        <authorList>
            <consortium name="DOE Joint Genome Institute"/>
            <person name="Baroncelli R."/>
            <person name="Diaz J.F."/>
            <person name="Benocci T."/>
            <person name="Peng M."/>
            <person name="Battaglia E."/>
            <person name="Haridas S."/>
            <person name="Andreopoulos W."/>
            <person name="Labutti K."/>
            <person name="Pangilinan J."/>
            <person name="Floch G.L."/>
            <person name="Makela M.R."/>
            <person name="Henrissat B."/>
            <person name="Grigoriev I.V."/>
            <person name="Crouch J.A."/>
            <person name="De Vries R.P."/>
            <person name="Sukno S.A."/>
            <person name="Thon M.R."/>
        </authorList>
    </citation>
    <scope>NUCLEOTIDE SEQUENCE</scope>
    <source>
        <strain evidence="2">CBS 112980</strain>
    </source>
</reference>
<feature type="signal peptide" evidence="1">
    <location>
        <begin position="1"/>
        <end position="18"/>
    </location>
</feature>
<evidence type="ECO:0000313" key="3">
    <source>
        <dbReference type="Proteomes" id="UP001244207"/>
    </source>
</evidence>
<name>A0AAD8XM44_GLOAC</name>
<sequence length="117" mass="12540">MPGSGLLLGGLRSAYCWARGILVGVCARAVSCMHVRTRRKCRLAGKLVGGLGCVAEEAEEEGMRWNCWGRNVPDTMTGVRNGRSRRGDGGMYGDPSSWVGMTMIPPSHSLYGVPILA</sequence>
<dbReference type="EMBL" id="JAHMHS010000009">
    <property type="protein sequence ID" value="KAK1729965.1"/>
    <property type="molecule type" value="Genomic_DNA"/>
</dbReference>
<dbReference type="GeneID" id="85391161"/>
<dbReference type="Proteomes" id="UP001244207">
    <property type="component" value="Unassembled WGS sequence"/>
</dbReference>
<accession>A0AAD8XM44</accession>
<gene>
    <name evidence="2" type="ORF">BDZ83DRAFT_604266</name>
</gene>
<comment type="caution">
    <text evidence="2">The sequence shown here is derived from an EMBL/GenBank/DDBJ whole genome shotgun (WGS) entry which is preliminary data.</text>
</comment>
<dbReference type="AlphaFoldDB" id="A0AAD8XM44"/>
<dbReference type="RefSeq" id="XP_060370020.1">
    <property type="nucleotide sequence ID" value="XM_060507262.1"/>
</dbReference>
<evidence type="ECO:0000256" key="1">
    <source>
        <dbReference type="SAM" id="SignalP"/>
    </source>
</evidence>
<keyword evidence="1" id="KW-0732">Signal</keyword>
<feature type="chain" id="PRO_5042135518" description="Secreted protein" evidence="1">
    <location>
        <begin position="19"/>
        <end position="117"/>
    </location>
</feature>
<proteinExistence type="predicted"/>